<comment type="caution">
    <text evidence="1">The sequence shown here is derived from an EMBL/GenBank/DDBJ whole genome shotgun (WGS) entry which is preliminary data.</text>
</comment>
<dbReference type="EMBL" id="SJPF01000006">
    <property type="protein sequence ID" value="TWT29827.1"/>
    <property type="molecule type" value="Genomic_DNA"/>
</dbReference>
<gene>
    <name evidence="1" type="ORF">Enr8_44820</name>
</gene>
<dbReference type="AlphaFoldDB" id="A0A5C5UW96"/>
<organism evidence="1 2">
    <name type="scientific">Blastopirellula retiformator</name>
    <dbReference type="NCBI Taxonomy" id="2527970"/>
    <lineage>
        <taxon>Bacteria</taxon>
        <taxon>Pseudomonadati</taxon>
        <taxon>Planctomycetota</taxon>
        <taxon>Planctomycetia</taxon>
        <taxon>Pirellulales</taxon>
        <taxon>Pirellulaceae</taxon>
        <taxon>Blastopirellula</taxon>
    </lineage>
</organism>
<sequence length="155" mass="17948">MLLRRHRESFLEELRRFDQRRKDKKVSNEEWVSKSAPDAKIGKMKDGRTHLKYKAENAVDLDTEVILAAEIYHGDQGDTTTIEDTIIAAQTDLEQKRCQNSLFRPGATFFGLPRGRRVESRFRRRAIDWVQSGSPKGEPRRIAWRTASTSFLDIA</sequence>
<name>A0A5C5UW96_9BACT</name>
<evidence type="ECO:0008006" key="3">
    <source>
        <dbReference type="Google" id="ProtNLM"/>
    </source>
</evidence>
<keyword evidence="2" id="KW-1185">Reference proteome</keyword>
<evidence type="ECO:0000313" key="2">
    <source>
        <dbReference type="Proteomes" id="UP000318878"/>
    </source>
</evidence>
<protein>
    <recommendedName>
        <fullName evidence="3">Transposase IS4-like domain-containing protein</fullName>
    </recommendedName>
</protein>
<proteinExistence type="predicted"/>
<dbReference type="Proteomes" id="UP000318878">
    <property type="component" value="Unassembled WGS sequence"/>
</dbReference>
<reference evidence="1 2" key="1">
    <citation type="submission" date="2019-02" db="EMBL/GenBank/DDBJ databases">
        <title>Deep-cultivation of Planctomycetes and their phenomic and genomic characterization uncovers novel biology.</title>
        <authorList>
            <person name="Wiegand S."/>
            <person name="Jogler M."/>
            <person name="Boedeker C."/>
            <person name="Pinto D."/>
            <person name="Vollmers J."/>
            <person name="Rivas-Marin E."/>
            <person name="Kohn T."/>
            <person name="Peeters S.H."/>
            <person name="Heuer A."/>
            <person name="Rast P."/>
            <person name="Oberbeckmann S."/>
            <person name="Bunk B."/>
            <person name="Jeske O."/>
            <person name="Meyerdierks A."/>
            <person name="Storesund J.E."/>
            <person name="Kallscheuer N."/>
            <person name="Luecker S."/>
            <person name="Lage O.M."/>
            <person name="Pohl T."/>
            <person name="Merkel B.J."/>
            <person name="Hornburger P."/>
            <person name="Mueller R.-W."/>
            <person name="Bruemmer F."/>
            <person name="Labrenz M."/>
            <person name="Spormann A.M."/>
            <person name="Op Den Camp H."/>
            <person name="Overmann J."/>
            <person name="Amann R."/>
            <person name="Jetten M.S.M."/>
            <person name="Mascher T."/>
            <person name="Medema M.H."/>
            <person name="Devos D.P."/>
            <person name="Kaster A.-K."/>
            <person name="Ovreas L."/>
            <person name="Rohde M."/>
            <person name="Galperin M.Y."/>
            <person name="Jogler C."/>
        </authorList>
    </citation>
    <scope>NUCLEOTIDE SEQUENCE [LARGE SCALE GENOMIC DNA]</scope>
    <source>
        <strain evidence="1 2">Enr8</strain>
    </source>
</reference>
<accession>A0A5C5UW96</accession>
<evidence type="ECO:0000313" key="1">
    <source>
        <dbReference type="EMBL" id="TWT29827.1"/>
    </source>
</evidence>